<dbReference type="EMBL" id="JAAIWN010000004">
    <property type="protein sequence ID" value="NEY80462.1"/>
    <property type="molecule type" value="Genomic_DNA"/>
</dbReference>
<dbReference type="Proteomes" id="UP000472971">
    <property type="component" value="Unassembled WGS sequence"/>
</dbReference>
<dbReference type="RefSeq" id="WP_163239893.1">
    <property type="nucleotide sequence ID" value="NZ_JAAIWN010000004.1"/>
</dbReference>
<name>A0A6B3VU64_9BACI</name>
<sequence>MPYIIENVNILRGRRLTTTSIFVKQNQIALVKPSFKKYRHMKMDANSFIMTPSYVILDGNIPFDSPFNNIKEYYIRSFILKGCTTLLTYFTVRYERELSDKLKQLQANLFNCPIDYVIAIRIPARALSPSLIRRCKKEKIPVIFVDISSSEKLLQLPWGWIREAMFPYNAPLIPIFQLNNDKAEATKQLWIKIMKEEGIPSMNAPLENGSPIPNDALRKIGIYPLKGTLFNGGELSYNFYLKNDRTSGVDEFELFKYYNDKLLVTVHKGTVIRAGKNVLFRPGHGEYVKITTPSFYIV</sequence>
<reference evidence="1 4" key="2">
    <citation type="submission" date="2020-07" db="EMBL/GenBank/DDBJ databases">
        <authorList>
            <person name="Feng H."/>
        </authorList>
    </citation>
    <scope>NUCLEOTIDE SEQUENCE [LARGE SCALE GENOMIC DNA]</scope>
    <source>
        <strain evidence="1">S-12</strain>
        <strain evidence="4">s-12</strain>
    </source>
</reference>
<evidence type="ECO:0000313" key="3">
    <source>
        <dbReference type="Proteomes" id="UP000472971"/>
    </source>
</evidence>
<dbReference type="Proteomes" id="UP000570010">
    <property type="component" value="Unassembled WGS sequence"/>
</dbReference>
<protein>
    <submittedName>
        <fullName evidence="2">Uncharacterized protein</fullName>
    </submittedName>
</protein>
<evidence type="ECO:0000313" key="2">
    <source>
        <dbReference type="EMBL" id="NEY80462.1"/>
    </source>
</evidence>
<dbReference type="EMBL" id="JACEIO010000004">
    <property type="protein sequence ID" value="MBA4536088.1"/>
    <property type="molecule type" value="Genomic_DNA"/>
</dbReference>
<evidence type="ECO:0000313" key="1">
    <source>
        <dbReference type="EMBL" id="MBA4536088.1"/>
    </source>
</evidence>
<comment type="caution">
    <text evidence="2">The sequence shown here is derived from an EMBL/GenBank/DDBJ whole genome shotgun (WGS) entry which is preliminary data.</text>
</comment>
<dbReference type="AlphaFoldDB" id="A0A6B3VU64"/>
<proteinExistence type="predicted"/>
<accession>A0A6B3VU64</accession>
<gene>
    <name evidence="2" type="ORF">G4D64_02760</name>
    <name evidence="1" type="ORF">H1Z61_02765</name>
</gene>
<keyword evidence="3" id="KW-1185">Reference proteome</keyword>
<organism evidence="2 3">
    <name type="scientific">Bacillus aquiflavi</name>
    <dbReference type="NCBI Taxonomy" id="2672567"/>
    <lineage>
        <taxon>Bacteria</taxon>
        <taxon>Bacillati</taxon>
        <taxon>Bacillota</taxon>
        <taxon>Bacilli</taxon>
        <taxon>Bacillales</taxon>
        <taxon>Bacillaceae</taxon>
        <taxon>Bacillus</taxon>
    </lineage>
</organism>
<evidence type="ECO:0000313" key="4">
    <source>
        <dbReference type="Proteomes" id="UP000570010"/>
    </source>
</evidence>
<reference evidence="2 3" key="1">
    <citation type="submission" date="2020-02" db="EMBL/GenBank/DDBJ databases">
        <title>Bacillus aquiflavi sp. nov., isolated from yellow water of strong flavor Chinese baijiu in Yibin region of China.</title>
        <authorList>
            <person name="Xie J."/>
        </authorList>
    </citation>
    <scope>NUCLEOTIDE SEQUENCE [LARGE SCALE GENOMIC DNA]</scope>
    <source>
        <strain evidence="2 3">3H-10</strain>
    </source>
</reference>